<evidence type="ECO:0000256" key="2">
    <source>
        <dbReference type="ARBA" id="ARBA00012513"/>
    </source>
</evidence>
<evidence type="ECO:0000256" key="1">
    <source>
        <dbReference type="ARBA" id="ARBA00004514"/>
    </source>
</evidence>
<dbReference type="SMART" id="SM00220">
    <property type="entry name" value="S_TKc"/>
    <property type="match status" value="1"/>
</dbReference>
<dbReference type="EC" id="2.7.11.1" evidence="2"/>
<keyword evidence="5" id="KW-0597">Phosphoprotein</keyword>
<dbReference type="Gene3D" id="3.30.200.20">
    <property type="entry name" value="Phosphorylase Kinase, domain 1"/>
    <property type="match status" value="1"/>
</dbReference>
<evidence type="ECO:0000256" key="8">
    <source>
        <dbReference type="ARBA" id="ARBA00022777"/>
    </source>
</evidence>
<keyword evidence="10" id="KW-0829">Tyrosine-protein kinase</keyword>
<dbReference type="Proteomes" id="UP000634136">
    <property type="component" value="Unassembled WGS sequence"/>
</dbReference>
<keyword evidence="8 15" id="KW-0418">Kinase</keyword>
<comment type="subcellular location">
    <subcellularLocation>
        <location evidence="1">Cytoplasm</location>
        <location evidence="1">Cytosol</location>
    </subcellularLocation>
</comment>
<dbReference type="GO" id="GO:0005886">
    <property type="term" value="C:plasma membrane"/>
    <property type="evidence" value="ECO:0007669"/>
    <property type="project" value="TreeGrafter"/>
</dbReference>
<evidence type="ECO:0000313" key="16">
    <source>
        <dbReference type="Proteomes" id="UP000634136"/>
    </source>
</evidence>
<feature type="region of interest" description="Disordered" evidence="13">
    <location>
        <begin position="32"/>
        <end position="58"/>
    </location>
</feature>
<sequence>MKEKSESGGYVRADQIDLKSLDEQLQRHLSRAWTMEKSKKKEEDEHGGGRSTAAPSRQEWEIDPSKLIIKTIIARGTFGSVHRGIYDGQDVAVKLLDWGEEGHRSEAEIASLRAAFTQEVAVWHKLDHPNVTKFIGATMGTSELNVQMENGHIGMPSNVCCVVVEYCPGGALKSYLIKNRRKKLAFKVVVQLALDLARGLSYLHSQKIVHRDVKTENMLLDKTRTLKIADFGVARIEASNPHDMTGETGTLGYMAPESLTVSLSCAAQVLNGNPYNRKCDVYSFGICLWEIYCCDMPYPDLSFSEVTSAVVRQNLRPEIPRCCPSSLANVMKRCWDANPDRRPEMDEVVSMLEAIDTSKGGGMIPHDQPQAALPFSKGKFWYSSGTSYGKPSTISSSTLQKCNAPGTSQLQSIKGRAYLNNAPGSFIGGPEMSTDRAPSAETWWRCGITQRNWVAETAGVCVQLNQSGGSCGSTVVAGNDGCHGNYVNESESKFHQRSE</sequence>
<dbReference type="PANTHER" id="PTHR44329:SF160">
    <property type="entry name" value="OS05G0577700 PROTEIN"/>
    <property type="match status" value="1"/>
</dbReference>
<evidence type="ECO:0000313" key="15">
    <source>
        <dbReference type="EMBL" id="KAF7819600.1"/>
    </source>
</evidence>
<dbReference type="PROSITE" id="PS50011">
    <property type="entry name" value="PROTEIN_KINASE_DOM"/>
    <property type="match status" value="1"/>
</dbReference>
<evidence type="ECO:0000256" key="9">
    <source>
        <dbReference type="ARBA" id="ARBA00022840"/>
    </source>
</evidence>
<accession>A0A834TD51</accession>
<evidence type="ECO:0000256" key="4">
    <source>
        <dbReference type="ARBA" id="ARBA00022527"/>
    </source>
</evidence>
<dbReference type="PANTHER" id="PTHR44329">
    <property type="entry name" value="SERINE/THREONINE-PROTEIN KINASE TNNI3K-RELATED"/>
    <property type="match status" value="1"/>
</dbReference>
<evidence type="ECO:0000256" key="11">
    <source>
        <dbReference type="ARBA" id="ARBA00047899"/>
    </source>
</evidence>
<name>A0A834TD51_9FABA</name>
<dbReference type="GO" id="GO:0009637">
    <property type="term" value="P:response to blue light"/>
    <property type="evidence" value="ECO:0007669"/>
    <property type="project" value="UniProtKB-ARBA"/>
</dbReference>
<evidence type="ECO:0000256" key="5">
    <source>
        <dbReference type="ARBA" id="ARBA00022553"/>
    </source>
</evidence>
<keyword evidence="6" id="KW-0808">Transferase</keyword>
<dbReference type="GO" id="GO:0010114">
    <property type="term" value="P:response to red light"/>
    <property type="evidence" value="ECO:0007669"/>
    <property type="project" value="UniProtKB-ARBA"/>
</dbReference>
<keyword evidence="3" id="KW-0963">Cytoplasm</keyword>
<dbReference type="InterPro" id="IPR001245">
    <property type="entry name" value="Ser-Thr/Tyr_kinase_cat_dom"/>
</dbReference>
<gene>
    <name evidence="15" type="ORF">G2W53_025055</name>
</gene>
<dbReference type="GO" id="GO:0004713">
    <property type="term" value="F:protein tyrosine kinase activity"/>
    <property type="evidence" value="ECO:0007669"/>
    <property type="project" value="UniProtKB-KW"/>
</dbReference>
<dbReference type="FunFam" id="1.10.510.10:FF:000310">
    <property type="entry name" value="Serine/threonine-protein kinase HT1"/>
    <property type="match status" value="1"/>
</dbReference>
<evidence type="ECO:0000256" key="7">
    <source>
        <dbReference type="ARBA" id="ARBA00022741"/>
    </source>
</evidence>
<reference evidence="15" key="1">
    <citation type="submission" date="2020-09" db="EMBL/GenBank/DDBJ databases">
        <title>Genome-Enabled Discovery of Anthraquinone Biosynthesis in Senna tora.</title>
        <authorList>
            <person name="Kang S.-H."/>
            <person name="Pandey R.P."/>
            <person name="Lee C.-M."/>
            <person name="Sim J.-S."/>
            <person name="Jeong J.-T."/>
            <person name="Choi B.-S."/>
            <person name="Jung M."/>
            <person name="Ginzburg D."/>
            <person name="Zhao K."/>
            <person name="Won S.Y."/>
            <person name="Oh T.-J."/>
            <person name="Yu Y."/>
            <person name="Kim N.-H."/>
            <person name="Lee O.R."/>
            <person name="Lee T.-H."/>
            <person name="Bashyal P."/>
            <person name="Kim T.-S."/>
            <person name="Lee W.-H."/>
            <person name="Kawkins C."/>
            <person name="Kim C.-K."/>
            <person name="Kim J.S."/>
            <person name="Ahn B.O."/>
            <person name="Rhee S.Y."/>
            <person name="Sohng J.K."/>
        </authorList>
    </citation>
    <scope>NUCLEOTIDE SEQUENCE</scope>
    <source>
        <tissue evidence="15">Leaf</tissue>
    </source>
</reference>
<dbReference type="SUPFAM" id="SSF56112">
    <property type="entry name" value="Protein kinase-like (PK-like)"/>
    <property type="match status" value="1"/>
</dbReference>
<dbReference type="CDD" id="cd13999">
    <property type="entry name" value="STKc_MAP3K-like"/>
    <property type="match status" value="1"/>
</dbReference>
<feature type="domain" description="Protein kinase" evidence="14">
    <location>
        <begin position="67"/>
        <end position="355"/>
    </location>
</feature>
<keyword evidence="9" id="KW-0067">ATP-binding</keyword>
<evidence type="ECO:0000256" key="3">
    <source>
        <dbReference type="ARBA" id="ARBA00022490"/>
    </source>
</evidence>
<evidence type="ECO:0000259" key="14">
    <source>
        <dbReference type="PROSITE" id="PS50011"/>
    </source>
</evidence>
<dbReference type="FunFam" id="3.30.200.20:FF:000034">
    <property type="entry name" value="Kinase suppressor of Ras 1"/>
    <property type="match status" value="1"/>
</dbReference>
<dbReference type="OrthoDB" id="4062651at2759"/>
<dbReference type="Gene3D" id="1.10.510.10">
    <property type="entry name" value="Transferase(Phosphotransferase) domain 1"/>
    <property type="match status" value="1"/>
</dbReference>
<evidence type="ECO:0000256" key="6">
    <source>
        <dbReference type="ARBA" id="ARBA00022679"/>
    </source>
</evidence>
<evidence type="ECO:0000256" key="10">
    <source>
        <dbReference type="ARBA" id="ARBA00023137"/>
    </source>
</evidence>
<dbReference type="Pfam" id="PF07714">
    <property type="entry name" value="PK_Tyr_Ser-Thr"/>
    <property type="match status" value="1"/>
</dbReference>
<dbReference type="PRINTS" id="PR00109">
    <property type="entry name" value="TYRKINASE"/>
</dbReference>
<feature type="compositionally biased region" description="Basic and acidic residues" evidence="13">
    <location>
        <begin position="34"/>
        <end position="48"/>
    </location>
</feature>
<evidence type="ECO:0000256" key="12">
    <source>
        <dbReference type="ARBA" id="ARBA00048679"/>
    </source>
</evidence>
<protein>
    <recommendedName>
        <fullName evidence="2">non-specific serine/threonine protein kinase</fullName>
        <ecNumber evidence="2">2.7.11.1</ecNumber>
    </recommendedName>
</protein>
<dbReference type="GO" id="GO:0001659">
    <property type="term" value="P:temperature homeostasis"/>
    <property type="evidence" value="ECO:0007669"/>
    <property type="project" value="UniProtKB-ARBA"/>
</dbReference>
<proteinExistence type="predicted"/>
<dbReference type="GO" id="GO:1902456">
    <property type="term" value="P:regulation of stomatal opening"/>
    <property type="evidence" value="ECO:0007669"/>
    <property type="project" value="UniProtKB-ARBA"/>
</dbReference>
<comment type="caution">
    <text evidence="15">The sequence shown here is derived from an EMBL/GenBank/DDBJ whole genome shotgun (WGS) entry which is preliminary data.</text>
</comment>
<dbReference type="PROSITE" id="PS00108">
    <property type="entry name" value="PROTEIN_KINASE_ST"/>
    <property type="match status" value="1"/>
</dbReference>
<comment type="catalytic activity">
    <reaction evidence="12">
        <text>L-seryl-[protein] + ATP = O-phospho-L-seryl-[protein] + ADP + H(+)</text>
        <dbReference type="Rhea" id="RHEA:17989"/>
        <dbReference type="Rhea" id="RHEA-COMP:9863"/>
        <dbReference type="Rhea" id="RHEA-COMP:11604"/>
        <dbReference type="ChEBI" id="CHEBI:15378"/>
        <dbReference type="ChEBI" id="CHEBI:29999"/>
        <dbReference type="ChEBI" id="CHEBI:30616"/>
        <dbReference type="ChEBI" id="CHEBI:83421"/>
        <dbReference type="ChEBI" id="CHEBI:456216"/>
        <dbReference type="EC" id="2.7.11.1"/>
    </reaction>
</comment>
<dbReference type="InterPro" id="IPR011009">
    <property type="entry name" value="Kinase-like_dom_sf"/>
</dbReference>
<dbReference type="InterPro" id="IPR000719">
    <property type="entry name" value="Prot_kinase_dom"/>
</dbReference>
<dbReference type="GO" id="GO:0005829">
    <property type="term" value="C:cytosol"/>
    <property type="evidence" value="ECO:0007669"/>
    <property type="project" value="UniProtKB-SubCell"/>
</dbReference>
<dbReference type="GO" id="GO:0005524">
    <property type="term" value="F:ATP binding"/>
    <property type="evidence" value="ECO:0007669"/>
    <property type="project" value="UniProtKB-KW"/>
</dbReference>
<dbReference type="InterPro" id="IPR008271">
    <property type="entry name" value="Ser/Thr_kinase_AS"/>
</dbReference>
<dbReference type="InterPro" id="IPR051681">
    <property type="entry name" value="Ser/Thr_Kinases-Pseudokinases"/>
</dbReference>
<dbReference type="GO" id="GO:0071244">
    <property type="term" value="P:cellular response to carbon dioxide"/>
    <property type="evidence" value="ECO:0007669"/>
    <property type="project" value="UniProtKB-ARBA"/>
</dbReference>
<dbReference type="AlphaFoldDB" id="A0A834TD51"/>
<keyword evidence="16" id="KW-1185">Reference proteome</keyword>
<organism evidence="15 16">
    <name type="scientific">Senna tora</name>
    <dbReference type="NCBI Taxonomy" id="362788"/>
    <lineage>
        <taxon>Eukaryota</taxon>
        <taxon>Viridiplantae</taxon>
        <taxon>Streptophyta</taxon>
        <taxon>Embryophyta</taxon>
        <taxon>Tracheophyta</taxon>
        <taxon>Spermatophyta</taxon>
        <taxon>Magnoliopsida</taxon>
        <taxon>eudicotyledons</taxon>
        <taxon>Gunneridae</taxon>
        <taxon>Pentapetalae</taxon>
        <taxon>rosids</taxon>
        <taxon>fabids</taxon>
        <taxon>Fabales</taxon>
        <taxon>Fabaceae</taxon>
        <taxon>Caesalpinioideae</taxon>
        <taxon>Cassia clade</taxon>
        <taxon>Senna</taxon>
    </lineage>
</organism>
<comment type="catalytic activity">
    <reaction evidence="11">
        <text>L-threonyl-[protein] + ATP = O-phospho-L-threonyl-[protein] + ADP + H(+)</text>
        <dbReference type="Rhea" id="RHEA:46608"/>
        <dbReference type="Rhea" id="RHEA-COMP:11060"/>
        <dbReference type="Rhea" id="RHEA-COMP:11605"/>
        <dbReference type="ChEBI" id="CHEBI:15378"/>
        <dbReference type="ChEBI" id="CHEBI:30013"/>
        <dbReference type="ChEBI" id="CHEBI:30616"/>
        <dbReference type="ChEBI" id="CHEBI:61977"/>
        <dbReference type="ChEBI" id="CHEBI:456216"/>
        <dbReference type="EC" id="2.7.11.1"/>
    </reaction>
</comment>
<keyword evidence="4" id="KW-0723">Serine/threonine-protein kinase</keyword>
<keyword evidence="7" id="KW-0547">Nucleotide-binding</keyword>
<dbReference type="GO" id="GO:0004674">
    <property type="term" value="F:protein serine/threonine kinase activity"/>
    <property type="evidence" value="ECO:0007669"/>
    <property type="project" value="UniProtKB-KW"/>
</dbReference>
<dbReference type="EMBL" id="JAAIUW010000008">
    <property type="protein sequence ID" value="KAF7819600.1"/>
    <property type="molecule type" value="Genomic_DNA"/>
</dbReference>
<evidence type="ECO:0000256" key="13">
    <source>
        <dbReference type="SAM" id="MobiDB-lite"/>
    </source>
</evidence>